<proteinExistence type="predicted"/>
<dbReference type="GO" id="GO:0003677">
    <property type="term" value="F:DNA binding"/>
    <property type="evidence" value="ECO:0007669"/>
    <property type="project" value="InterPro"/>
</dbReference>
<sequence>MKEMKLIYFNDTGRKVKILPATFSGDHTMAYFMYSREISVATIQEQLRHAKLATTIHYLPPGAELTKILEMNANNQVK</sequence>
<name>A0A841Q8T2_9BACI</name>
<gene>
    <name evidence="1" type="ORF">HNQ94_003360</name>
</gene>
<evidence type="ECO:0000313" key="2">
    <source>
        <dbReference type="Proteomes" id="UP000581688"/>
    </source>
</evidence>
<evidence type="ECO:0000313" key="1">
    <source>
        <dbReference type="EMBL" id="MBB6454871.1"/>
    </source>
</evidence>
<keyword evidence="2" id="KW-1185">Reference proteome</keyword>
<organism evidence="1 2">
    <name type="scientific">Salirhabdus euzebyi</name>
    <dbReference type="NCBI Taxonomy" id="394506"/>
    <lineage>
        <taxon>Bacteria</taxon>
        <taxon>Bacillati</taxon>
        <taxon>Bacillota</taxon>
        <taxon>Bacilli</taxon>
        <taxon>Bacillales</taxon>
        <taxon>Bacillaceae</taxon>
        <taxon>Salirhabdus</taxon>
    </lineage>
</organism>
<dbReference type="SUPFAM" id="SSF56349">
    <property type="entry name" value="DNA breaking-rejoining enzymes"/>
    <property type="match status" value="1"/>
</dbReference>
<dbReference type="EMBL" id="JACHGH010000013">
    <property type="protein sequence ID" value="MBB6454871.1"/>
    <property type="molecule type" value="Genomic_DNA"/>
</dbReference>
<dbReference type="AlphaFoldDB" id="A0A841Q8T2"/>
<comment type="caution">
    <text evidence="1">The sequence shown here is derived from an EMBL/GenBank/DDBJ whole genome shotgun (WGS) entry which is preliminary data.</text>
</comment>
<protein>
    <submittedName>
        <fullName evidence="1">Integrase</fullName>
    </submittedName>
</protein>
<dbReference type="RefSeq" id="WP_174497312.1">
    <property type="nucleotide sequence ID" value="NZ_CADDWK010000013.1"/>
</dbReference>
<reference evidence="1 2" key="1">
    <citation type="submission" date="2020-08" db="EMBL/GenBank/DDBJ databases">
        <title>Genomic Encyclopedia of Type Strains, Phase IV (KMG-IV): sequencing the most valuable type-strain genomes for metagenomic binning, comparative biology and taxonomic classification.</title>
        <authorList>
            <person name="Goeker M."/>
        </authorList>
    </citation>
    <scope>NUCLEOTIDE SEQUENCE [LARGE SCALE GENOMIC DNA]</scope>
    <source>
        <strain evidence="1 2">DSM 19612</strain>
    </source>
</reference>
<dbReference type="Proteomes" id="UP000581688">
    <property type="component" value="Unassembled WGS sequence"/>
</dbReference>
<accession>A0A841Q8T2</accession>
<dbReference type="InterPro" id="IPR011010">
    <property type="entry name" value="DNA_brk_join_enz"/>
</dbReference>